<evidence type="ECO:0000259" key="2">
    <source>
        <dbReference type="PROSITE" id="PS51371"/>
    </source>
</evidence>
<feature type="domain" description="CBS" evidence="2">
    <location>
        <begin position="40"/>
        <end position="102"/>
    </location>
</feature>
<protein>
    <submittedName>
        <fullName evidence="3">Signal-transduction protein</fullName>
    </submittedName>
</protein>
<keyword evidence="1" id="KW-0129">CBS domain</keyword>
<evidence type="ECO:0000256" key="1">
    <source>
        <dbReference type="PROSITE-ProRule" id="PRU00703"/>
    </source>
</evidence>
<keyword evidence="4" id="KW-1185">Reference proteome</keyword>
<evidence type="ECO:0000313" key="4">
    <source>
        <dbReference type="Proteomes" id="UP000218765"/>
    </source>
</evidence>
<proteinExistence type="predicted"/>
<gene>
    <name evidence="3" type="ORF">FOKN1_0645</name>
</gene>
<dbReference type="Proteomes" id="UP000218765">
    <property type="component" value="Chromosome"/>
</dbReference>
<dbReference type="PROSITE" id="PS51371">
    <property type="entry name" value="CBS"/>
    <property type="match status" value="1"/>
</dbReference>
<dbReference type="EMBL" id="AP018052">
    <property type="protein sequence ID" value="BAZ93047.1"/>
    <property type="molecule type" value="Genomic_DNA"/>
</dbReference>
<dbReference type="InterPro" id="IPR046342">
    <property type="entry name" value="CBS_dom_sf"/>
</dbReference>
<dbReference type="SUPFAM" id="SSF54631">
    <property type="entry name" value="CBS-domain pair"/>
    <property type="match status" value="1"/>
</dbReference>
<reference evidence="3 4" key="1">
    <citation type="submission" date="2017-05" db="EMBL/GenBank/DDBJ databases">
        <title>Thiocyanate degradation by Thiohalobacter thiocyanaticus FOKN1.</title>
        <authorList>
            <person name="Oshiki M."/>
            <person name="Fukushima T."/>
            <person name="Kawano S."/>
            <person name="Nakagawa J."/>
        </authorList>
    </citation>
    <scope>NUCLEOTIDE SEQUENCE [LARGE SCALE GENOMIC DNA]</scope>
    <source>
        <strain evidence="3 4">FOKN1</strain>
    </source>
</reference>
<evidence type="ECO:0000313" key="3">
    <source>
        <dbReference type="EMBL" id="BAZ93047.1"/>
    </source>
</evidence>
<dbReference type="OrthoDB" id="5295117at2"/>
<accession>A0A1Z4VN73</accession>
<dbReference type="Gene3D" id="3.10.580.10">
    <property type="entry name" value="CBS-domain"/>
    <property type="match status" value="1"/>
</dbReference>
<dbReference type="KEGG" id="ttc:FOKN1_0645"/>
<organism evidence="3 4">
    <name type="scientific">Thiohalobacter thiocyanaticus</name>
    <dbReference type="NCBI Taxonomy" id="585455"/>
    <lineage>
        <taxon>Bacteria</taxon>
        <taxon>Pseudomonadati</taxon>
        <taxon>Pseudomonadota</taxon>
        <taxon>Gammaproteobacteria</taxon>
        <taxon>Thiohalobacterales</taxon>
        <taxon>Thiohalobacteraceae</taxon>
        <taxon>Thiohalobacter</taxon>
    </lineage>
</organism>
<dbReference type="InterPro" id="IPR000644">
    <property type="entry name" value="CBS_dom"/>
</dbReference>
<name>A0A1Z4VN73_9GAMM</name>
<dbReference type="Pfam" id="PF00571">
    <property type="entry name" value="CBS"/>
    <property type="match status" value="1"/>
</dbReference>
<sequence>MFQNYDTLQQGALETGVTYSRPPQRLPERVRADDPAVHVMTDFSKVAAITMGPCATIDDANERMIASGVRMLLITDQYNAIMGVVTSTDIMGERPMRYLQQLGGKRGEILLRDIMTPQDQIEVLPMNQVEKACVGDIVNTLYRYGRKHALVVEQAAGGQRVRGVFSASQISRQLGETIDPAEVANSFAEVGAALA</sequence>
<dbReference type="CDD" id="cd04640">
    <property type="entry name" value="CBS_pair_proteobact"/>
    <property type="match status" value="1"/>
</dbReference>
<dbReference type="RefSeq" id="WP_157745287.1">
    <property type="nucleotide sequence ID" value="NZ_AP018052.1"/>
</dbReference>
<dbReference type="AlphaFoldDB" id="A0A1Z4VN73"/>